<gene>
    <name evidence="2" type="ORF">SAMN05660413_01575</name>
</gene>
<dbReference type="CDD" id="cd06578">
    <property type="entry name" value="HemD"/>
    <property type="match status" value="1"/>
</dbReference>
<organism evidence="2 3">
    <name type="scientific">Salegentibacter flavus</name>
    <dbReference type="NCBI Taxonomy" id="287099"/>
    <lineage>
        <taxon>Bacteria</taxon>
        <taxon>Pseudomonadati</taxon>
        <taxon>Bacteroidota</taxon>
        <taxon>Flavobacteriia</taxon>
        <taxon>Flavobacteriales</taxon>
        <taxon>Flavobacteriaceae</taxon>
        <taxon>Salegentibacter</taxon>
    </lineage>
</organism>
<keyword evidence="3" id="KW-1185">Reference proteome</keyword>
<dbReference type="InterPro" id="IPR003754">
    <property type="entry name" value="4pyrrol_synth_uPrphyn_synth"/>
</dbReference>
<accession>A0A1I4ZZ31</accession>
<dbReference type="AlphaFoldDB" id="A0A1I4ZZ31"/>
<dbReference type="PANTHER" id="PTHR12390:SF0">
    <property type="entry name" value="UROPORPHYRINOGEN-III SYNTHASE"/>
    <property type="match status" value="1"/>
</dbReference>
<dbReference type="GO" id="GO:0004852">
    <property type="term" value="F:uroporphyrinogen-III synthase activity"/>
    <property type="evidence" value="ECO:0007669"/>
    <property type="project" value="InterPro"/>
</dbReference>
<dbReference type="Pfam" id="PF02602">
    <property type="entry name" value="HEM4"/>
    <property type="match status" value="1"/>
</dbReference>
<dbReference type="RefSeq" id="WP_245760406.1">
    <property type="nucleotide sequence ID" value="NZ_FOVL01000008.1"/>
</dbReference>
<dbReference type="GO" id="GO:0006780">
    <property type="term" value="P:uroporphyrinogen III biosynthetic process"/>
    <property type="evidence" value="ECO:0007669"/>
    <property type="project" value="InterPro"/>
</dbReference>
<dbReference type="GO" id="GO:0005829">
    <property type="term" value="C:cytosol"/>
    <property type="evidence" value="ECO:0007669"/>
    <property type="project" value="TreeGrafter"/>
</dbReference>
<dbReference type="PANTHER" id="PTHR12390">
    <property type="entry name" value="UROPORPHYRINOGEN III SYNTHASE"/>
    <property type="match status" value="1"/>
</dbReference>
<evidence type="ECO:0000313" key="2">
    <source>
        <dbReference type="EMBL" id="SFN55426.1"/>
    </source>
</evidence>
<dbReference type="SUPFAM" id="SSF69618">
    <property type="entry name" value="HemD-like"/>
    <property type="match status" value="1"/>
</dbReference>
<name>A0A1I4ZZ31_9FLAO</name>
<sequence length="219" mass="25006">MTVLSTKKLSLSQKNLFLNTGLSLVEYDAINIEFLDFEFPEKEIKNAIITSRSSAKAIIERQLKIQNCFCVGEKTAGFLKKHNFNIREVSDYGSDLAKIITEKYREDNFTFFCGNLRREELPSVLKEEGIEFQEVEVYKTSLNKQSFPQEFDGIMFYSPSGVKSFASENKIKESTAFCIGKTTAKEAEKHTENIIIATKPSIENLIVTVVKHYTQKNLK</sequence>
<dbReference type="STRING" id="287099.SAMN05660413_01575"/>
<feature type="domain" description="Tetrapyrrole biosynthesis uroporphyrinogen III synthase" evidence="1">
    <location>
        <begin position="21"/>
        <end position="206"/>
    </location>
</feature>
<reference evidence="2 3" key="1">
    <citation type="submission" date="2016-10" db="EMBL/GenBank/DDBJ databases">
        <authorList>
            <person name="de Groot N.N."/>
        </authorList>
    </citation>
    <scope>NUCLEOTIDE SEQUENCE [LARGE SCALE GENOMIC DNA]</scope>
    <source>
        <strain evidence="2 3">DSM 17794</strain>
    </source>
</reference>
<dbReference type="EMBL" id="FOVL01000008">
    <property type="protein sequence ID" value="SFN55426.1"/>
    <property type="molecule type" value="Genomic_DNA"/>
</dbReference>
<proteinExistence type="predicted"/>
<dbReference type="Proteomes" id="UP000199153">
    <property type="component" value="Unassembled WGS sequence"/>
</dbReference>
<evidence type="ECO:0000259" key="1">
    <source>
        <dbReference type="Pfam" id="PF02602"/>
    </source>
</evidence>
<protein>
    <submittedName>
        <fullName evidence="2">Uroporphyrinogen-III synthase</fullName>
    </submittedName>
</protein>
<dbReference type="InterPro" id="IPR039793">
    <property type="entry name" value="UROS/Hem4"/>
</dbReference>
<dbReference type="Gene3D" id="3.40.50.10090">
    <property type="match status" value="2"/>
</dbReference>
<dbReference type="InterPro" id="IPR036108">
    <property type="entry name" value="4pyrrol_syn_uPrphyn_synt_sf"/>
</dbReference>
<evidence type="ECO:0000313" key="3">
    <source>
        <dbReference type="Proteomes" id="UP000199153"/>
    </source>
</evidence>